<proteinExistence type="predicted"/>
<evidence type="ECO:0000259" key="1">
    <source>
        <dbReference type="Pfam" id="PF26634"/>
    </source>
</evidence>
<accession>A0A151JTM7</accession>
<sequence>MDRTKSISEREKTAKLIAKTRASIRKKHRTLKTDIMENKIVLEKQLKPIIEPISMEQTNKEKRSNIMFDSIIHSTPIESQQQQQQQQQVTPSELQDQEVFKIGDDPSLETSVRQVLSTPQGRQRLQSQLEPLGQVYMNTLLTGNTKNEINLVYGVYFDEKGTMLGNKKFDVDSDDTIIIDGVRYKGTNTQKDISNDVEKVRNKEEVSKSVSALLTKVSNEIHRGVTDLRQQINNMVTKETLEKSFKTTGRDMLVLALQKVSNDI</sequence>
<reference evidence="2 3" key="1">
    <citation type="submission" date="2016-03" db="EMBL/GenBank/DDBJ databases">
        <title>Trachymyrmex septentrionalis WGS genome.</title>
        <authorList>
            <person name="Nygaard S."/>
            <person name="Hu H."/>
            <person name="Boomsma J."/>
            <person name="Zhang G."/>
        </authorList>
    </citation>
    <scope>NUCLEOTIDE SEQUENCE [LARGE SCALE GENOMIC DNA]</scope>
    <source>
        <strain evidence="2">Tsep2-gDNA-1</strain>
        <tissue evidence="2">Whole body</tissue>
    </source>
</reference>
<organism evidence="2 3">
    <name type="scientific">Trachymyrmex septentrionalis</name>
    <dbReference type="NCBI Taxonomy" id="34720"/>
    <lineage>
        <taxon>Eukaryota</taxon>
        <taxon>Metazoa</taxon>
        <taxon>Ecdysozoa</taxon>
        <taxon>Arthropoda</taxon>
        <taxon>Hexapoda</taxon>
        <taxon>Insecta</taxon>
        <taxon>Pterygota</taxon>
        <taxon>Neoptera</taxon>
        <taxon>Endopterygota</taxon>
        <taxon>Hymenoptera</taxon>
        <taxon>Apocrita</taxon>
        <taxon>Aculeata</taxon>
        <taxon>Formicoidea</taxon>
        <taxon>Formicidae</taxon>
        <taxon>Myrmicinae</taxon>
        <taxon>Trachymyrmex</taxon>
    </lineage>
</organism>
<dbReference type="Pfam" id="PF26634">
    <property type="entry name" value="DUF8207"/>
    <property type="match status" value="1"/>
</dbReference>
<gene>
    <name evidence="2" type="ORF">ALC56_11657</name>
</gene>
<evidence type="ECO:0000313" key="3">
    <source>
        <dbReference type="Proteomes" id="UP000078541"/>
    </source>
</evidence>
<dbReference type="InterPro" id="IPR058520">
    <property type="entry name" value="DUF8207"/>
</dbReference>
<name>A0A151JTM7_9HYME</name>
<dbReference type="STRING" id="34720.A0A151JTM7"/>
<dbReference type="EMBL" id="KQ981875">
    <property type="protein sequence ID" value="KYN33993.1"/>
    <property type="molecule type" value="Genomic_DNA"/>
</dbReference>
<feature type="domain" description="DUF8207" evidence="1">
    <location>
        <begin position="149"/>
        <end position="188"/>
    </location>
</feature>
<evidence type="ECO:0000313" key="2">
    <source>
        <dbReference type="EMBL" id="KYN33993.1"/>
    </source>
</evidence>
<dbReference type="AlphaFoldDB" id="A0A151JTM7"/>
<protein>
    <recommendedName>
        <fullName evidence="1">DUF8207 domain-containing protein</fullName>
    </recommendedName>
</protein>
<keyword evidence="3" id="KW-1185">Reference proteome</keyword>
<dbReference type="Proteomes" id="UP000078541">
    <property type="component" value="Unassembled WGS sequence"/>
</dbReference>